<protein>
    <submittedName>
        <fullName evidence="3">SGNH/GDSL hydrolase family protein</fullName>
    </submittedName>
</protein>
<keyword evidence="4" id="KW-1185">Reference proteome</keyword>
<name>A0A3N0GTQ0_9ACTN</name>
<dbReference type="PANTHER" id="PTHR30383:SF5">
    <property type="entry name" value="SGNH HYDROLASE-TYPE ESTERASE DOMAIN-CONTAINING PROTEIN"/>
    <property type="match status" value="1"/>
</dbReference>
<feature type="domain" description="SGNH hydrolase-type esterase" evidence="2">
    <location>
        <begin position="60"/>
        <end position="238"/>
    </location>
</feature>
<dbReference type="AlphaFoldDB" id="A0A3N0GTQ0"/>
<dbReference type="InterPro" id="IPR036514">
    <property type="entry name" value="SGNH_hydro_sf"/>
</dbReference>
<evidence type="ECO:0000313" key="4">
    <source>
        <dbReference type="Proteomes" id="UP000279994"/>
    </source>
</evidence>
<gene>
    <name evidence="3" type="ORF">EFL26_06305</name>
</gene>
<comment type="caution">
    <text evidence="3">The sequence shown here is derived from an EMBL/GenBank/DDBJ whole genome shotgun (WGS) entry which is preliminary data.</text>
</comment>
<organism evidence="3 4">
    <name type="scientific">Nocardioides pocheonensis</name>
    <dbReference type="NCBI Taxonomy" id="661485"/>
    <lineage>
        <taxon>Bacteria</taxon>
        <taxon>Bacillati</taxon>
        <taxon>Actinomycetota</taxon>
        <taxon>Actinomycetes</taxon>
        <taxon>Propionibacteriales</taxon>
        <taxon>Nocardioidaceae</taxon>
        <taxon>Nocardioides</taxon>
    </lineage>
</organism>
<accession>A0A3N0GTQ0</accession>
<dbReference type="SUPFAM" id="SSF52266">
    <property type="entry name" value="SGNH hydrolase"/>
    <property type="match status" value="1"/>
</dbReference>
<dbReference type="PANTHER" id="PTHR30383">
    <property type="entry name" value="THIOESTERASE 1/PROTEASE 1/LYSOPHOSPHOLIPASE L1"/>
    <property type="match status" value="1"/>
</dbReference>
<evidence type="ECO:0000313" key="3">
    <source>
        <dbReference type="EMBL" id="RNM15789.1"/>
    </source>
</evidence>
<sequence length="302" mass="31190">MTAAVGVLLVAAGAVLGARAVLRIQARVARRLIGKPLGEEPHRADKTYKKSQGDPLDLLLLGDSIAAGLGADTAKQTLGAQLAKRLAKHSGRAVRLHTAATVGAETSMLAAQLGGLPVGYLPDVALIVVGGNDVTHRVRVSESVAHLGGAVEDLRSRGVPVVVGLCPDLASLSAVPQPLRALAGLASRQLADAQRAVVTELGAHAVSLADVVGPFFVSRPDEMFALDRFHPSGAGYRRTAKALLPSVLAAIGYADTVPVGHFPPRAGVTPGWLPAGSRADGRVIDADTSDGRSRPFRRAAER</sequence>
<evidence type="ECO:0000256" key="1">
    <source>
        <dbReference type="SAM" id="MobiDB-lite"/>
    </source>
</evidence>
<dbReference type="GO" id="GO:0004622">
    <property type="term" value="F:phosphatidylcholine lysophospholipase activity"/>
    <property type="evidence" value="ECO:0007669"/>
    <property type="project" value="TreeGrafter"/>
</dbReference>
<evidence type="ECO:0000259" key="2">
    <source>
        <dbReference type="Pfam" id="PF13472"/>
    </source>
</evidence>
<dbReference type="Gene3D" id="3.40.50.1110">
    <property type="entry name" value="SGNH hydrolase"/>
    <property type="match status" value="1"/>
</dbReference>
<dbReference type="InterPro" id="IPR013830">
    <property type="entry name" value="SGNH_hydro"/>
</dbReference>
<dbReference type="InterPro" id="IPR051532">
    <property type="entry name" value="Ester_Hydrolysis_Enzymes"/>
</dbReference>
<keyword evidence="3" id="KW-0378">Hydrolase</keyword>
<dbReference type="OrthoDB" id="9804395at2"/>
<reference evidence="3 4" key="1">
    <citation type="submission" date="2018-11" db="EMBL/GenBank/DDBJ databases">
        <authorList>
            <person name="Li F."/>
        </authorList>
    </citation>
    <scope>NUCLEOTIDE SEQUENCE [LARGE SCALE GENOMIC DNA]</scope>
    <source>
        <strain evidence="3 4">Gsoil 818</strain>
    </source>
</reference>
<dbReference type="CDD" id="cd01836">
    <property type="entry name" value="FeeA_FeeB_like"/>
    <property type="match status" value="1"/>
</dbReference>
<dbReference type="RefSeq" id="WP_123222040.1">
    <property type="nucleotide sequence ID" value="NZ_RJSF01000019.1"/>
</dbReference>
<feature type="region of interest" description="Disordered" evidence="1">
    <location>
        <begin position="279"/>
        <end position="302"/>
    </location>
</feature>
<proteinExistence type="predicted"/>
<dbReference type="EMBL" id="RJSF01000019">
    <property type="protein sequence ID" value="RNM15789.1"/>
    <property type="molecule type" value="Genomic_DNA"/>
</dbReference>
<dbReference type="Pfam" id="PF13472">
    <property type="entry name" value="Lipase_GDSL_2"/>
    <property type="match status" value="1"/>
</dbReference>
<dbReference type="Proteomes" id="UP000279994">
    <property type="component" value="Unassembled WGS sequence"/>
</dbReference>